<keyword evidence="2" id="KW-1185">Reference proteome</keyword>
<organism evidence="1 2">
    <name type="scientific">Zootermopsis nevadensis</name>
    <name type="common">Dampwood termite</name>
    <dbReference type="NCBI Taxonomy" id="136037"/>
    <lineage>
        <taxon>Eukaryota</taxon>
        <taxon>Metazoa</taxon>
        <taxon>Ecdysozoa</taxon>
        <taxon>Arthropoda</taxon>
        <taxon>Hexapoda</taxon>
        <taxon>Insecta</taxon>
        <taxon>Pterygota</taxon>
        <taxon>Neoptera</taxon>
        <taxon>Polyneoptera</taxon>
        <taxon>Dictyoptera</taxon>
        <taxon>Blattodea</taxon>
        <taxon>Blattoidea</taxon>
        <taxon>Termitoidae</taxon>
        <taxon>Termopsidae</taxon>
        <taxon>Zootermopsis</taxon>
    </lineage>
</organism>
<accession>A0A067QGI6</accession>
<dbReference type="Proteomes" id="UP000027135">
    <property type="component" value="Unassembled WGS sequence"/>
</dbReference>
<dbReference type="InParanoid" id="A0A067QGI6"/>
<gene>
    <name evidence="1" type="ORF">L798_03230</name>
</gene>
<name>A0A067QGI6_ZOONE</name>
<dbReference type="AlphaFoldDB" id="A0A067QGI6"/>
<reference evidence="1 2" key="1">
    <citation type="journal article" date="2014" name="Nat. Commun.">
        <title>Molecular traces of alternative social organization in a termite genome.</title>
        <authorList>
            <person name="Terrapon N."/>
            <person name="Li C."/>
            <person name="Robertson H.M."/>
            <person name="Ji L."/>
            <person name="Meng X."/>
            <person name="Booth W."/>
            <person name="Chen Z."/>
            <person name="Childers C.P."/>
            <person name="Glastad K.M."/>
            <person name="Gokhale K."/>
            <person name="Gowin J."/>
            <person name="Gronenberg W."/>
            <person name="Hermansen R.A."/>
            <person name="Hu H."/>
            <person name="Hunt B.G."/>
            <person name="Huylmans A.K."/>
            <person name="Khalil S.M."/>
            <person name="Mitchell R.D."/>
            <person name="Munoz-Torres M.C."/>
            <person name="Mustard J.A."/>
            <person name="Pan H."/>
            <person name="Reese J.T."/>
            <person name="Scharf M.E."/>
            <person name="Sun F."/>
            <person name="Vogel H."/>
            <person name="Xiao J."/>
            <person name="Yang W."/>
            <person name="Yang Z."/>
            <person name="Yang Z."/>
            <person name="Zhou J."/>
            <person name="Zhu J."/>
            <person name="Brent C.S."/>
            <person name="Elsik C.G."/>
            <person name="Goodisman M.A."/>
            <person name="Liberles D.A."/>
            <person name="Roe R.M."/>
            <person name="Vargo E.L."/>
            <person name="Vilcinskas A."/>
            <person name="Wang J."/>
            <person name="Bornberg-Bauer E."/>
            <person name="Korb J."/>
            <person name="Zhang G."/>
            <person name="Liebig J."/>
        </authorList>
    </citation>
    <scope>NUCLEOTIDE SEQUENCE [LARGE SCALE GENOMIC DNA]</scope>
    <source>
        <tissue evidence="1">Whole organism</tissue>
    </source>
</reference>
<evidence type="ECO:0000313" key="2">
    <source>
        <dbReference type="Proteomes" id="UP000027135"/>
    </source>
</evidence>
<sequence length="131" mass="14580">MLQVFVAGSTGGCFQIIIRFRDASGKCARRNSFNSDRQYEVSSSCGVRAVPNLKYVRRKVFYRQLLCWPSRAIASQVALLQDVSGFHTQFVIAFFDSSCWTLPAGFALIRGLTSAFSGPCIFTSRLLLKPP</sequence>
<proteinExistence type="predicted"/>
<protein>
    <submittedName>
        <fullName evidence="1">Uncharacterized protein</fullName>
    </submittedName>
</protein>
<evidence type="ECO:0000313" key="1">
    <source>
        <dbReference type="EMBL" id="KDR07365.1"/>
    </source>
</evidence>
<dbReference type="EMBL" id="KK853474">
    <property type="protein sequence ID" value="KDR07365.1"/>
    <property type="molecule type" value="Genomic_DNA"/>
</dbReference>